<dbReference type="Gene3D" id="3.30.70.890">
    <property type="entry name" value="GHMP kinase, C-terminal domain"/>
    <property type="match status" value="1"/>
</dbReference>
<evidence type="ECO:0000256" key="8">
    <source>
        <dbReference type="ARBA" id="ARBA00023229"/>
    </source>
</evidence>
<gene>
    <name evidence="10 13" type="primary">ispE</name>
    <name evidence="13" type="ORF">H9850_08740</name>
</gene>
<dbReference type="EC" id="2.7.1.148" evidence="2 10"/>
<feature type="domain" description="GHMP kinase C-terminal" evidence="12">
    <location>
        <begin position="214"/>
        <end position="263"/>
    </location>
</feature>
<proteinExistence type="inferred from homology"/>
<dbReference type="Pfam" id="PF00288">
    <property type="entry name" value="GHMP_kinases_N"/>
    <property type="match status" value="1"/>
</dbReference>
<name>A0A9D1WEJ1_9GAMM</name>
<evidence type="ECO:0000256" key="2">
    <source>
        <dbReference type="ARBA" id="ARBA00012052"/>
    </source>
</evidence>
<accession>A0A9D1WEJ1</accession>
<keyword evidence="4 10" id="KW-0808">Transferase</keyword>
<feature type="domain" description="GHMP kinase N-terminal" evidence="11">
    <location>
        <begin position="70"/>
        <end position="147"/>
    </location>
</feature>
<keyword evidence="7 10" id="KW-0067">ATP-binding</keyword>
<dbReference type="GO" id="GO:0005524">
    <property type="term" value="F:ATP binding"/>
    <property type="evidence" value="ECO:0007669"/>
    <property type="project" value="UniProtKB-UniRule"/>
</dbReference>
<feature type="active site" evidence="10">
    <location>
        <position position="14"/>
    </location>
</feature>
<dbReference type="InterPro" id="IPR014721">
    <property type="entry name" value="Ribsml_uS5_D2-typ_fold_subgr"/>
</dbReference>
<dbReference type="Gene3D" id="3.30.230.10">
    <property type="match status" value="1"/>
</dbReference>
<reference evidence="13" key="2">
    <citation type="submission" date="2021-04" db="EMBL/GenBank/DDBJ databases">
        <authorList>
            <person name="Gilroy R."/>
        </authorList>
    </citation>
    <scope>NUCLEOTIDE SEQUENCE</scope>
    <source>
        <strain evidence="13">USASDec5-558</strain>
    </source>
</reference>
<dbReference type="PANTHER" id="PTHR43527">
    <property type="entry name" value="4-DIPHOSPHOCYTIDYL-2-C-METHYL-D-ERYTHRITOL KINASE, CHLOROPLASTIC"/>
    <property type="match status" value="1"/>
</dbReference>
<feature type="binding site" evidence="10">
    <location>
        <begin position="98"/>
        <end position="108"/>
    </location>
    <ligand>
        <name>ATP</name>
        <dbReference type="ChEBI" id="CHEBI:30616"/>
    </ligand>
</feature>
<evidence type="ECO:0000313" key="13">
    <source>
        <dbReference type="EMBL" id="HIX57540.1"/>
    </source>
</evidence>
<keyword evidence="8 10" id="KW-0414">Isoprene biosynthesis</keyword>
<dbReference type="PIRSF" id="PIRSF010376">
    <property type="entry name" value="IspE"/>
    <property type="match status" value="1"/>
</dbReference>
<dbReference type="PANTHER" id="PTHR43527:SF2">
    <property type="entry name" value="4-DIPHOSPHOCYTIDYL-2-C-METHYL-D-ERYTHRITOL KINASE, CHLOROPLASTIC"/>
    <property type="match status" value="1"/>
</dbReference>
<evidence type="ECO:0000256" key="5">
    <source>
        <dbReference type="ARBA" id="ARBA00022741"/>
    </source>
</evidence>
<dbReference type="AlphaFoldDB" id="A0A9D1WEJ1"/>
<dbReference type="GO" id="GO:0019288">
    <property type="term" value="P:isopentenyl diphosphate biosynthetic process, methylerythritol 4-phosphate pathway"/>
    <property type="evidence" value="ECO:0007669"/>
    <property type="project" value="UniProtKB-UniRule"/>
</dbReference>
<dbReference type="InterPro" id="IPR036554">
    <property type="entry name" value="GHMP_kinase_C_sf"/>
</dbReference>
<dbReference type="HAMAP" id="MF_00061">
    <property type="entry name" value="IspE"/>
    <property type="match status" value="1"/>
</dbReference>
<reference evidence="13" key="1">
    <citation type="journal article" date="2021" name="PeerJ">
        <title>Extensive microbial diversity within the chicken gut microbiome revealed by metagenomics and culture.</title>
        <authorList>
            <person name="Gilroy R."/>
            <person name="Ravi A."/>
            <person name="Getino M."/>
            <person name="Pursley I."/>
            <person name="Horton D.L."/>
            <person name="Alikhan N.F."/>
            <person name="Baker D."/>
            <person name="Gharbi K."/>
            <person name="Hall N."/>
            <person name="Watson M."/>
            <person name="Adriaenssens E.M."/>
            <person name="Foster-Nyarko E."/>
            <person name="Jarju S."/>
            <person name="Secka A."/>
            <person name="Antonio M."/>
            <person name="Oren A."/>
            <person name="Chaudhuri R.R."/>
            <person name="La Ragione R."/>
            <person name="Hildebrand F."/>
            <person name="Pallen M.J."/>
        </authorList>
    </citation>
    <scope>NUCLEOTIDE SEQUENCE</scope>
    <source>
        <strain evidence="13">USASDec5-558</strain>
    </source>
</reference>
<evidence type="ECO:0000313" key="14">
    <source>
        <dbReference type="Proteomes" id="UP000886829"/>
    </source>
</evidence>
<comment type="pathway">
    <text evidence="10">Isoprenoid biosynthesis; isopentenyl diphosphate biosynthesis via DXP pathway; isopentenyl diphosphate from 1-deoxy-D-xylulose 5-phosphate: step 3/6.</text>
</comment>
<evidence type="ECO:0000259" key="11">
    <source>
        <dbReference type="Pfam" id="PF00288"/>
    </source>
</evidence>
<dbReference type="InterPro" id="IPR020568">
    <property type="entry name" value="Ribosomal_Su5_D2-typ_SF"/>
</dbReference>
<comment type="similarity">
    <text evidence="1 10">Belongs to the GHMP kinase family. IspE subfamily.</text>
</comment>
<dbReference type="GO" id="GO:0016114">
    <property type="term" value="P:terpenoid biosynthetic process"/>
    <property type="evidence" value="ECO:0007669"/>
    <property type="project" value="UniProtKB-UniRule"/>
</dbReference>
<comment type="function">
    <text evidence="10">Catalyzes the phosphorylation of the position 2 hydroxy group of 4-diphosphocytidyl-2C-methyl-D-erythritol.</text>
</comment>
<protein>
    <recommendedName>
        <fullName evidence="3 10">4-diphosphocytidyl-2-C-methyl-D-erythritol kinase</fullName>
        <shortName evidence="10">CMK</shortName>
        <ecNumber evidence="2 10">2.7.1.148</ecNumber>
    </recommendedName>
    <alternativeName>
        <fullName evidence="9 10">4-(cytidine-5'-diphospho)-2-C-methyl-D-erythritol kinase</fullName>
    </alternativeName>
</protein>
<evidence type="ECO:0000256" key="1">
    <source>
        <dbReference type="ARBA" id="ARBA00009684"/>
    </source>
</evidence>
<sequence>MAQTSTLQVLSPCKINLFLYVLGKRPDGFHDLQSLFCLLNYGDTMDFTVEHDVGKAINLPNTMGFALEDNLIYKAAKLLQTEAGLDASVTVNVTKRLPMGGGLGGGSSNAATTLLVLNALCKLGLSPEQLLELGARLGSDVPFFIQGHNAFVEGRGEHLHNVDLPERYYLVVTPHCHVSTKDVFTDPELPQYFSPKRELSELLVTPFANDCVTIVRKKFPEIGQTLDRLLKYGSPAMSGTGASCFCAFDSREAAEQAQREIAAFTDLSVSSFVASSCNSSPVLAAIRASLSAN</sequence>
<dbReference type="NCBIfam" id="TIGR00154">
    <property type="entry name" value="ispE"/>
    <property type="match status" value="1"/>
</dbReference>
<evidence type="ECO:0000256" key="9">
    <source>
        <dbReference type="ARBA" id="ARBA00032554"/>
    </source>
</evidence>
<organism evidence="13 14">
    <name type="scientific">Candidatus Anaerobiospirillum pullistercoris</name>
    <dbReference type="NCBI Taxonomy" id="2838452"/>
    <lineage>
        <taxon>Bacteria</taxon>
        <taxon>Pseudomonadati</taxon>
        <taxon>Pseudomonadota</taxon>
        <taxon>Gammaproteobacteria</taxon>
        <taxon>Aeromonadales</taxon>
        <taxon>Succinivibrionaceae</taxon>
        <taxon>Anaerobiospirillum</taxon>
    </lineage>
</organism>
<evidence type="ECO:0000256" key="10">
    <source>
        <dbReference type="HAMAP-Rule" id="MF_00061"/>
    </source>
</evidence>
<dbReference type="SUPFAM" id="SSF54211">
    <property type="entry name" value="Ribosomal protein S5 domain 2-like"/>
    <property type="match status" value="1"/>
</dbReference>
<keyword evidence="5 10" id="KW-0547">Nucleotide-binding</keyword>
<dbReference type="InterPro" id="IPR006204">
    <property type="entry name" value="GHMP_kinase_N_dom"/>
</dbReference>
<evidence type="ECO:0000256" key="3">
    <source>
        <dbReference type="ARBA" id="ARBA00017473"/>
    </source>
</evidence>
<feature type="active site" evidence="10">
    <location>
        <position position="140"/>
    </location>
</feature>
<evidence type="ECO:0000256" key="4">
    <source>
        <dbReference type="ARBA" id="ARBA00022679"/>
    </source>
</evidence>
<dbReference type="InterPro" id="IPR004424">
    <property type="entry name" value="IspE"/>
</dbReference>
<dbReference type="Pfam" id="PF08544">
    <property type="entry name" value="GHMP_kinases_C"/>
    <property type="match status" value="1"/>
</dbReference>
<evidence type="ECO:0000256" key="6">
    <source>
        <dbReference type="ARBA" id="ARBA00022777"/>
    </source>
</evidence>
<comment type="catalytic activity">
    <reaction evidence="10">
        <text>4-CDP-2-C-methyl-D-erythritol + ATP = 4-CDP-2-C-methyl-D-erythritol 2-phosphate + ADP + H(+)</text>
        <dbReference type="Rhea" id="RHEA:18437"/>
        <dbReference type="ChEBI" id="CHEBI:15378"/>
        <dbReference type="ChEBI" id="CHEBI:30616"/>
        <dbReference type="ChEBI" id="CHEBI:57823"/>
        <dbReference type="ChEBI" id="CHEBI:57919"/>
        <dbReference type="ChEBI" id="CHEBI:456216"/>
        <dbReference type="EC" id="2.7.1.148"/>
    </reaction>
</comment>
<evidence type="ECO:0000256" key="7">
    <source>
        <dbReference type="ARBA" id="ARBA00022840"/>
    </source>
</evidence>
<keyword evidence="6 10" id="KW-0418">Kinase</keyword>
<dbReference type="EMBL" id="DXEV01000171">
    <property type="protein sequence ID" value="HIX57540.1"/>
    <property type="molecule type" value="Genomic_DNA"/>
</dbReference>
<dbReference type="InterPro" id="IPR013750">
    <property type="entry name" value="GHMP_kinase_C_dom"/>
</dbReference>
<dbReference type="SUPFAM" id="SSF55060">
    <property type="entry name" value="GHMP Kinase, C-terminal domain"/>
    <property type="match status" value="1"/>
</dbReference>
<dbReference type="GO" id="GO:0050515">
    <property type="term" value="F:4-(cytidine 5'-diphospho)-2-C-methyl-D-erythritol kinase activity"/>
    <property type="evidence" value="ECO:0007669"/>
    <property type="project" value="UniProtKB-UniRule"/>
</dbReference>
<comment type="caution">
    <text evidence="13">The sequence shown here is derived from an EMBL/GenBank/DDBJ whole genome shotgun (WGS) entry which is preliminary data.</text>
</comment>
<dbReference type="Proteomes" id="UP000886829">
    <property type="component" value="Unassembled WGS sequence"/>
</dbReference>
<evidence type="ECO:0000259" key="12">
    <source>
        <dbReference type="Pfam" id="PF08544"/>
    </source>
</evidence>